<evidence type="ECO:0000313" key="1">
    <source>
        <dbReference type="EMBL" id="PNW70365.1"/>
    </source>
</evidence>
<accession>A0A2K3CQ10</accession>
<dbReference type="OrthoDB" id="10505579at2759"/>
<dbReference type="Gene3D" id="3.10.20.90">
    <property type="entry name" value="Phosphatidylinositol 3-kinase Catalytic Subunit, Chain A, domain 1"/>
    <property type="match status" value="1"/>
</dbReference>
<name>A0A2K3CQ10_CHLRE</name>
<protein>
    <recommendedName>
        <fullName evidence="3">Ubiquitin-like domain-containing protein</fullName>
    </recommendedName>
</protein>
<reference evidence="1 2" key="1">
    <citation type="journal article" date="2007" name="Science">
        <title>The Chlamydomonas genome reveals the evolution of key animal and plant functions.</title>
        <authorList>
            <person name="Merchant S.S."/>
            <person name="Prochnik S.E."/>
            <person name="Vallon O."/>
            <person name="Harris E.H."/>
            <person name="Karpowicz S.J."/>
            <person name="Witman G.B."/>
            <person name="Terry A."/>
            <person name="Salamov A."/>
            <person name="Fritz-Laylin L.K."/>
            <person name="Marechal-Drouard L."/>
            <person name="Marshall W.F."/>
            <person name="Qu L.H."/>
            <person name="Nelson D.R."/>
            <person name="Sanderfoot A.A."/>
            <person name="Spalding M.H."/>
            <person name="Kapitonov V.V."/>
            <person name="Ren Q."/>
            <person name="Ferris P."/>
            <person name="Lindquist E."/>
            <person name="Shapiro H."/>
            <person name="Lucas S.M."/>
            <person name="Grimwood J."/>
            <person name="Schmutz J."/>
            <person name="Cardol P."/>
            <person name="Cerutti H."/>
            <person name="Chanfreau G."/>
            <person name="Chen C.L."/>
            <person name="Cognat V."/>
            <person name="Croft M.T."/>
            <person name="Dent R."/>
            <person name="Dutcher S."/>
            <person name="Fernandez E."/>
            <person name="Fukuzawa H."/>
            <person name="Gonzalez-Ballester D."/>
            <person name="Gonzalez-Halphen D."/>
            <person name="Hallmann A."/>
            <person name="Hanikenne M."/>
            <person name="Hippler M."/>
            <person name="Inwood W."/>
            <person name="Jabbari K."/>
            <person name="Kalanon M."/>
            <person name="Kuras R."/>
            <person name="Lefebvre P.A."/>
            <person name="Lemaire S.D."/>
            <person name="Lobanov A.V."/>
            <person name="Lohr M."/>
            <person name="Manuell A."/>
            <person name="Meier I."/>
            <person name="Mets L."/>
            <person name="Mittag M."/>
            <person name="Mittelmeier T."/>
            <person name="Moroney J.V."/>
            <person name="Moseley J."/>
            <person name="Napoli C."/>
            <person name="Nedelcu A.M."/>
            <person name="Niyogi K."/>
            <person name="Novoselov S.V."/>
            <person name="Paulsen I.T."/>
            <person name="Pazour G."/>
            <person name="Purton S."/>
            <person name="Ral J.P."/>
            <person name="Riano-Pachon D.M."/>
            <person name="Riekhof W."/>
            <person name="Rymarquis L."/>
            <person name="Schroda M."/>
            <person name="Stern D."/>
            <person name="Umen J."/>
            <person name="Willows R."/>
            <person name="Wilson N."/>
            <person name="Zimmer S.L."/>
            <person name="Allmer J."/>
            <person name="Balk J."/>
            <person name="Bisova K."/>
            <person name="Chen C.J."/>
            <person name="Elias M."/>
            <person name="Gendler K."/>
            <person name="Hauser C."/>
            <person name="Lamb M.R."/>
            <person name="Ledford H."/>
            <person name="Long J.C."/>
            <person name="Minagawa J."/>
            <person name="Page M.D."/>
            <person name="Pan J."/>
            <person name="Pootakham W."/>
            <person name="Roje S."/>
            <person name="Rose A."/>
            <person name="Stahlberg E."/>
            <person name="Terauchi A.M."/>
            <person name="Yang P."/>
            <person name="Ball S."/>
            <person name="Bowler C."/>
            <person name="Dieckmann C.L."/>
            <person name="Gladyshev V.N."/>
            <person name="Green P."/>
            <person name="Jorgensen R."/>
            <person name="Mayfield S."/>
            <person name="Mueller-Roeber B."/>
            <person name="Rajamani S."/>
            <person name="Sayre R.T."/>
            <person name="Brokstein P."/>
            <person name="Dubchak I."/>
            <person name="Goodstein D."/>
            <person name="Hornick L."/>
            <person name="Huang Y.W."/>
            <person name="Jhaveri J."/>
            <person name="Luo Y."/>
            <person name="Martinez D."/>
            <person name="Ngau W.C."/>
            <person name="Otillar B."/>
            <person name="Poliakov A."/>
            <person name="Porter A."/>
            <person name="Szajkowski L."/>
            <person name="Werner G."/>
            <person name="Zhou K."/>
            <person name="Grigoriev I.V."/>
            <person name="Rokhsar D.S."/>
            <person name="Grossman A.R."/>
        </authorList>
    </citation>
    <scope>NUCLEOTIDE SEQUENCE [LARGE SCALE GENOMIC DNA]</scope>
    <source>
        <strain evidence="2">CC-503</strain>
        <strain evidence="1">CC-503 cw92 mt+</strain>
    </source>
</reference>
<dbReference type="CDD" id="cd17039">
    <property type="entry name" value="Ubl_ubiquitin_like"/>
    <property type="match status" value="1"/>
</dbReference>
<dbReference type="InterPro" id="IPR029071">
    <property type="entry name" value="Ubiquitin-like_domsf"/>
</dbReference>
<dbReference type="KEGG" id="cre:CHLRE_17g716750v5"/>
<proteinExistence type="predicted"/>
<dbReference type="ExpressionAtlas" id="A0A2K3CQ10">
    <property type="expression patterns" value="baseline and differential"/>
</dbReference>
<sequence>MATPPSLVLGISLFRPGEAPQHAEMCVDPTTTVADVRNHLHLKLGVPPSRQRWLALQQRHAGCQLYMPAGYDNTMVALMLDDCRTLASYGGLRPDLEIHAAAAASPATAFGYAPPEMTAAHLSTIKEGGVNGGGCSFGSGGSGLSSEASVAAAVFEDEFASAPLPPPAAPSTTAAAAVTSVTSAGLSSGASDSCVLSGPGGGGYGYSCRQSTATAEATTTQFANLMFGRASAPAAPLTTAAALFSLQHCQQQQQQQCPPALLSAFASECAAASGGAGAGGSSSAQQHWLHSSGAAHSGMMNSSGSQMVLQPSGSLASVQRLVGDMYESYEDPSGRSLFLM</sequence>
<evidence type="ECO:0008006" key="3">
    <source>
        <dbReference type="Google" id="ProtNLM"/>
    </source>
</evidence>
<dbReference type="EMBL" id="CM008978">
    <property type="protein sequence ID" value="PNW70365.1"/>
    <property type="molecule type" value="Genomic_DNA"/>
</dbReference>
<gene>
    <name evidence="1" type="ORF">CHLRE_17g716750v5</name>
</gene>
<evidence type="ECO:0000313" key="2">
    <source>
        <dbReference type="Proteomes" id="UP000006906"/>
    </source>
</evidence>
<dbReference type="Gramene" id="PNW70365">
    <property type="protein sequence ID" value="PNW70365"/>
    <property type="gene ID" value="CHLRE_17g716750v5"/>
</dbReference>
<dbReference type="SUPFAM" id="SSF54236">
    <property type="entry name" value="Ubiquitin-like"/>
    <property type="match status" value="1"/>
</dbReference>
<dbReference type="GeneID" id="5725934"/>
<dbReference type="Proteomes" id="UP000006906">
    <property type="component" value="Chromosome 17"/>
</dbReference>
<reference evidence="1" key="2">
    <citation type="submission" date="2017-07" db="EMBL/GenBank/DDBJ databases">
        <title>WGS assembly of Chlamydomonas reinhardtii.</title>
        <authorList>
            <consortium name="Chlamydomonas Annotation Team"/>
            <consortium name="JGI Annotation Team"/>
            <person name="Merchant S.S."/>
            <person name="Prochnik S.E."/>
            <person name="Vallon O."/>
            <person name="Harris E.H."/>
            <person name="Karpowicz S.J."/>
            <person name="Witman G.B."/>
            <person name="Terry A."/>
            <person name="Salamov A."/>
            <person name="Fritz-Laylin L.K."/>
            <person name="Marechal-Drouard L."/>
            <person name="Marshall W.F."/>
            <person name="Qu L.H."/>
            <person name="Nelson D.R."/>
            <person name="Sanderfoot A.A."/>
            <person name="Spalding M.H."/>
            <person name="Kapitonov V.V."/>
            <person name="Ren Q."/>
            <person name="Ferris P."/>
            <person name="Lindquist E."/>
            <person name="Shapiro H."/>
            <person name="Lucas S.M."/>
            <person name="Grimwood J."/>
            <person name="Schmutz J."/>
            <person name="Grigoriev I.V."/>
            <person name="Rokhsar D.S."/>
        </authorList>
    </citation>
    <scope>NUCLEOTIDE SEQUENCE</scope>
    <source>
        <strain evidence="1">CC-503 cw92 mt+</strain>
    </source>
</reference>
<dbReference type="RefSeq" id="XP_042914636.1">
    <property type="nucleotide sequence ID" value="XM_043072177.1"/>
</dbReference>
<dbReference type="RefSeq" id="XP_042914637.1">
    <property type="nucleotide sequence ID" value="XM_043072178.1"/>
</dbReference>
<dbReference type="AlphaFoldDB" id="A0A2K3CQ10"/>
<dbReference type="EMBL" id="CM008978">
    <property type="protein sequence ID" value="PNW70366.1"/>
    <property type="molecule type" value="Genomic_DNA"/>
</dbReference>
<organism evidence="1 2">
    <name type="scientific">Chlamydomonas reinhardtii</name>
    <name type="common">Chlamydomonas smithii</name>
    <dbReference type="NCBI Taxonomy" id="3055"/>
    <lineage>
        <taxon>Eukaryota</taxon>
        <taxon>Viridiplantae</taxon>
        <taxon>Chlorophyta</taxon>
        <taxon>core chlorophytes</taxon>
        <taxon>Chlorophyceae</taxon>
        <taxon>CS clade</taxon>
        <taxon>Chlamydomonadales</taxon>
        <taxon>Chlamydomonadaceae</taxon>
        <taxon>Chlamydomonas</taxon>
    </lineage>
</organism>
<keyword evidence="2" id="KW-1185">Reference proteome</keyword>
<dbReference type="Gramene" id="PNW70366">
    <property type="protein sequence ID" value="PNW70366"/>
    <property type="gene ID" value="CHLRE_17g716750v5"/>
</dbReference>